<feature type="domain" description="Sulfatase-modifying factor enzyme-like" evidence="3">
    <location>
        <begin position="242"/>
        <end position="425"/>
    </location>
</feature>
<dbReference type="PANTHER" id="PTHR23150">
    <property type="entry name" value="SULFATASE MODIFYING FACTOR 1, 2"/>
    <property type="match status" value="1"/>
</dbReference>
<evidence type="ECO:0000256" key="2">
    <source>
        <dbReference type="SAM" id="Phobius"/>
    </source>
</evidence>
<feature type="transmembrane region" description="Helical" evidence="2">
    <location>
        <begin position="19"/>
        <end position="37"/>
    </location>
</feature>
<dbReference type="GO" id="GO:0120147">
    <property type="term" value="F:formylglycine-generating oxidase activity"/>
    <property type="evidence" value="ECO:0007669"/>
    <property type="project" value="TreeGrafter"/>
</dbReference>
<organism evidence="4 5">
    <name type="scientific">Rehaibacterium terrae</name>
    <dbReference type="NCBI Taxonomy" id="1341696"/>
    <lineage>
        <taxon>Bacteria</taxon>
        <taxon>Pseudomonadati</taxon>
        <taxon>Pseudomonadota</taxon>
        <taxon>Gammaproteobacteria</taxon>
        <taxon>Lysobacterales</taxon>
        <taxon>Lysobacteraceae</taxon>
        <taxon>Rehaibacterium</taxon>
    </lineage>
</organism>
<reference evidence="4 5" key="1">
    <citation type="submission" date="2020-08" db="EMBL/GenBank/DDBJ databases">
        <title>Genomic Encyclopedia of Type Strains, Phase IV (KMG-IV): sequencing the most valuable type-strain genomes for metagenomic binning, comparative biology and taxonomic classification.</title>
        <authorList>
            <person name="Goeker M."/>
        </authorList>
    </citation>
    <scope>NUCLEOTIDE SEQUENCE [LARGE SCALE GENOMIC DNA]</scope>
    <source>
        <strain evidence="4 5">DSM 25897</strain>
    </source>
</reference>
<dbReference type="Gene3D" id="3.90.1580.10">
    <property type="entry name" value="paralog of FGE (formylglycine-generating enzyme)"/>
    <property type="match status" value="1"/>
</dbReference>
<keyword evidence="5" id="KW-1185">Reference proteome</keyword>
<name>A0A7W7Y0P7_9GAMM</name>
<evidence type="ECO:0000259" key="3">
    <source>
        <dbReference type="Pfam" id="PF03781"/>
    </source>
</evidence>
<keyword evidence="2" id="KW-0812">Transmembrane</keyword>
<keyword evidence="2" id="KW-1133">Transmembrane helix</keyword>
<dbReference type="InterPro" id="IPR051043">
    <property type="entry name" value="Sulfatase_Mod_Factor_Kinase"/>
</dbReference>
<dbReference type="InterPro" id="IPR005532">
    <property type="entry name" value="SUMF_dom"/>
</dbReference>
<dbReference type="InterPro" id="IPR042095">
    <property type="entry name" value="SUMF_sf"/>
</dbReference>
<dbReference type="Proteomes" id="UP000519004">
    <property type="component" value="Unassembled WGS sequence"/>
</dbReference>
<dbReference type="SUPFAM" id="SSF56436">
    <property type="entry name" value="C-type lectin-like"/>
    <property type="match status" value="1"/>
</dbReference>
<feature type="region of interest" description="Disordered" evidence="1">
    <location>
        <begin position="393"/>
        <end position="413"/>
    </location>
</feature>
<proteinExistence type="predicted"/>
<dbReference type="PANTHER" id="PTHR23150:SF19">
    <property type="entry name" value="FORMYLGLYCINE-GENERATING ENZYME"/>
    <property type="match status" value="1"/>
</dbReference>
<evidence type="ECO:0000313" key="4">
    <source>
        <dbReference type="EMBL" id="MBB5015733.1"/>
    </source>
</evidence>
<dbReference type="EMBL" id="JACHHX010000010">
    <property type="protein sequence ID" value="MBB5015733.1"/>
    <property type="molecule type" value="Genomic_DNA"/>
</dbReference>
<evidence type="ECO:0000256" key="1">
    <source>
        <dbReference type="SAM" id="MobiDB-lite"/>
    </source>
</evidence>
<comment type="caution">
    <text evidence="4">The sequence shown here is derived from an EMBL/GenBank/DDBJ whole genome shotgun (WGS) entry which is preliminary data.</text>
</comment>
<dbReference type="RefSeq" id="WP_183948406.1">
    <property type="nucleotide sequence ID" value="NZ_JACHHX010000010.1"/>
</dbReference>
<sequence>MTDAPHPQDIPASHRPRRWFVPAAITLALALGSLWLLRAPSPTGLDTSAAAAVDSAPQRPVDQATLIDTPTHGELADLLAAGHRQLARNSLSRPPGGNAIETFLTAFAREPLDPEVQAGLRATLTRLGEQVARYIREGDTAEARRLHGLARDFAVRAGLTTEDAWRGFKQQVRDSLIDALAASVAAHDGRRGQRLVELAQALDPDHPDLRPWLERGTRLPRPGDVLDDHALPWVFFAPASDTQPALAVMAREITRGEYAEFARASGRGPARCQGRFALLRLFQSRDWSAPGFAQDDTHPVVCVSPEDAEAYARWLAERSGLRLRLPTAAEWRRFAGPAAGDGDCERQGRGCEGTRPADALDAGRYGLRGLHGNVAEWLADCAGDCSERLAAGASWRDPAGREQATAPRAVAGGRGYDDVGFRLVRELGPDELPTASPPLTP</sequence>
<accession>A0A7W7Y0P7</accession>
<protein>
    <recommendedName>
        <fullName evidence="3">Sulfatase-modifying factor enzyme-like domain-containing protein</fullName>
    </recommendedName>
</protein>
<gene>
    <name evidence="4" type="ORF">HNQ58_001641</name>
</gene>
<dbReference type="InterPro" id="IPR016187">
    <property type="entry name" value="CTDL_fold"/>
</dbReference>
<evidence type="ECO:0000313" key="5">
    <source>
        <dbReference type="Proteomes" id="UP000519004"/>
    </source>
</evidence>
<dbReference type="AlphaFoldDB" id="A0A7W7Y0P7"/>
<keyword evidence="2" id="KW-0472">Membrane</keyword>
<dbReference type="Pfam" id="PF03781">
    <property type="entry name" value="FGE-sulfatase"/>
    <property type="match status" value="1"/>
</dbReference>